<sequence length="210" mass="23838">MFDHSKAPDGTFFNFHKEPPVRAYEFFKLGMWIFLATEVLFFGGLFAAYFIFKYTWPEVFAKGSAELDVVYGGINTIVLLGSSYTMALAVDAAQRKQKKPLFWFLVATFGGACLFLVIKYIEWKGKIEHGFLPGTDLFFGVYFMTTGLHLIHVLIGMYFIGLLIVRAKKGRYTDEGSSHAGVEVGGLYWHLVDIIWIFLFPLLYLLGGNH</sequence>
<feature type="transmembrane region" description="Helical" evidence="7">
    <location>
        <begin position="102"/>
        <end position="121"/>
    </location>
</feature>
<dbReference type="Pfam" id="PF00510">
    <property type="entry name" value="COX3"/>
    <property type="match status" value="1"/>
</dbReference>
<feature type="domain" description="Heme-copper oxidase subunit III family profile" evidence="8">
    <location>
        <begin position="1"/>
        <end position="208"/>
    </location>
</feature>
<keyword evidence="4 7" id="KW-1133">Transmembrane helix</keyword>
<dbReference type="GO" id="GO:0004129">
    <property type="term" value="F:cytochrome-c oxidase activity"/>
    <property type="evidence" value="ECO:0007669"/>
    <property type="project" value="InterPro"/>
</dbReference>
<dbReference type="PROSITE" id="PS50253">
    <property type="entry name" value="COX3"/>
    <property type="match status" value="1"/>
</dbReference>
<evidence type="ECO:0000313" key="10">
    <source>
        <dbReference type="Proteomes" id="UP000663929"/>
    </source>
</evidence>
<evidence type="ECO:0000256" key="4">
    <source>
        <dbReference type="ARBA" id="ARBA00022989"/>
    </source>
</evidence>
<dbReference type="EMBL" id="CP071793">
    <property type="protein sequence ID" value="QTD47931.1"/>
    <property type="molecule type" value="Genomic_DNA"/>
</dbReference>
<dbReference type="Gene3D" id="1.20.120.80">
    <property type="entry name" value="Cytochrome c oxidase, subunit III, four-helix bundle"/>
    <property type="match status" value="1"/>
</dbReference>
<comment type="similarity">
    <text evidence="2 6">Belongs to the cytochrome c oxidase subunit 3 family.</text>
</comment>
<dbReference type="InterPro" id="IPR024791">
    <property type="entry name" value="Cyt_c/ubiquinol_Oxase_su3"/>
</dbReference>
<proteinExistence type="inferred from homology"/>
<feature type="transmembrane region" description="Helical" evidence="7">
    <location>
        <begin position="141"/>
        <end position="165"/>
    </location>
</feature>
<evidence type="ECO:0000256" key="2">
    <source>
        <dbReference type="ARBA" id="ARBA00010581"/>
    </source>
</evidence>
<dbReference type="InterPro" id="IPR013833">
    <property type="entry name" value="Cyt_c_oxidase_su3_a-hlx"/>
</dbReference>
<comment type="subcellular location">
    <subcellularLocation>
        <location evidence="6">Cell membrane</location>
        <topology evidence="6">Multi-pass membrane protein</topology>
    </subcellularLocation>
    <subcellularLocation>
        <location evidence="1">Membrane</location>
        <topology evidence="1">Multi-pass membrane protein</topology>
    </subcellularLocation>
</comment>
<dbReference type="SUPFAM" id="SSF81452">
    <property type="entry name" value="Cytochrome c oxidase subunit III-like"/>
    <property type="match status" value="1"/>
</dbReference>
<evidence type="ECO:0000313" key="9">
    <source>
        <dbReference type="EMBL" id="QTD47931.1"/>
    </source>
</evidence>
<dbReference type="KEGG" id="scor:J3U87_20285"/>
<reference evidence="9" key="1">
    <citation type="submission" date="2021-03" db="EMBL/GenBank/DDBJ databases">
        <title>Acanthopleuribacteraceae sp. M133.</title>
        <authorList>
            <person name="Wang G."/>
        </authorList>
    </citation>
    <scope>NUCLEOTIDE SEQUENCE</scope>
    <source>
        <strain evidence="9">M133</strain>
    </source>
</reference>
<dbReference type="AlphaFoldDB" id="A0A8A4TGK8"/>
<evidence type="ECO:0000256" key="3">
    <source>
        <dbReference type="ARBA" id="ARBA00022692"/>
    </source>
</evidence>
<evidence type="ECO:0000256" key="1">
    <source>
        <dbReference type="ARBA" id="ARBA00004141"/>
    </source>
</evidence>
<keyword evidence="3 6" id="KW-0812">Transmembrane</keyword>
<keyword evidence="10" id="KW-1185">Reference proteome</keyword>
<dbReference type="GO" id="GO:0019646">
    <property type="term" value="P:aerobic electron transport chain"/>
    <property type="evidence" value="ECO:0007669"/>
    <property type="project" value="InterPro"/>
</dbReference>
<organism evidence="9 10">
    <name type="scientific">Sulfidibacter corallicola</name>
    <dbReference type="NCBI Taxonomy" id="2818388"/>
    <lineage>
        <taxon>Bacteria</taxon>
        <taxon>Pseudomonadati</taxon>
        <taxon>Acidobacteriota</taxon>
        <taxon>Holophagae</taxon>
        <taxon>Acanthopleuribacterales</taxon>
        <taxon>Acanthopleuribacteraceae</taxon>
        <taxon>Sulfidibacter</taxon>
    </lineage>
</organism>
<keyword evidence="5 7" id="KW-0472">Membrane</keyword>
<dbReference type="InterPro" id="IPR000298">
    <property type="entry name" value="Cyt_c_oxidase-like_su3"/>
</dbReference>
<evidence type="ECO:0000256" key="6">
    <source>
        <dbReference type="RuleBase" id="RU003376"/>
    </source>
</evidence>
<feature type="transmembrane region" description="Helical" evidence="7">
    <location>
        <begin position="186"/>
        <end position="207"/>
    </location>
</feature>
<name>A0A8A4TGK8_SULCO</name>
<dbReference type="GO" id="GO:0005886">
    <property type="term" value="C:plasma membrane"/>
    <property type="evidence" value="ECO:0007669"/>
    <property type="project" value="UniProtKB-SubCell"/>
</dbReference>
<dbReference type="Proteomes" id="UP000663929">
    <property type="component" value="Chromosome"/>
</dbReference>
<feature type="transmembrane region" description="Helical" evidence="7">
    <location>
        <begin position="72"/>
        <end position="90"/>
    </location>
</feature>
<dbReference type="PANTHER" id="PTHR11403:SF6">
    <property type="entry name" value="NITRIC OXIDE REDUCTASE SUBUNIT E"/>
    <property type="match status" value="1"/>
</dbReference>
<dbReference type="PANTHER" id="PTHR11403">
    <property type="entry name" value="CYTOCHROME C OXIDASE SUBUNIT III"/>
    <property type="match status" value="1"/>
</dbReference>
<accession>A0A8A4TGK8</accession>
<evidence type="ECO:0000256" key="5">
    <source>
        <dbReference type="ARBA" id="ARBA00023136"/>
    </source>
</evidence>
<dbReference type="RefSeq" id="WP_237377596.1">
    <property type="nucleotide sequence ID" value="NZ_CP071793.1"/>
</dbReference>
<evidence type="ECO:0000256" key="7">
    <source>
        <dbReference type="SAM" id="Phobius"/>
    </source>
</evidence>
<dbReference type="CDD" id="cd02862">
    <property type="entry name" value="NorE_like"/>
    <property type="match status" value="1"/>
</dbReference>
<feature type="transmembrane region" description="Helical" evidence="7">
    <location>
        <begin position="32"/>
        <end position="52"/>
    </location>
</feature>
<protein>
    <submittedName>
        <fullName evidence="9">Cytochrome c oxidase subunit 3 family protein</fullName>
    </submittedName>
</protein>
<gene>
    <name evidence="9" type="ORF">J3U87_20285</name>
</gene>
<evidence type="ECO:0000259" key="8">
    <source>
        <dbReference type="PROSITE" id="PS50253"/>
    </source>
</evidence>
<dbReference type="InterPro" id="IPR035973">
    <property type="entry name" value="Cyt_c_oxidase_su3-like_sf"/>
</dbReference>